<evidence type="ECO:0000313" key="8">
    <source>
        <dbReference type="EMBL" id="PHH81871.1"/>
    </source>
</evidence>
<comment type="similarity">
    <text evidence="2">Belongs to the glycosyl hydrolase 16 family.</text>
</comment>
<dbReference type="Pfam" id="PF26113">
    <property type="entry name" value="GH16_XgeA"/>
    <property type="match status" value="1"/>
</dbReference>
<evidence type="ECO:0000256" key="4">
    <source>
        <dbReference type="ARBA" id="ARBA00022801"/>
    </source>
</evidence>
<comment type="caution">
    <text evidence="8">The sequence shown here is derived from an EMBL/GenBank/DDBJ whole genome shotgun (WGS) entry which is preliminary data.</text>
</comment>
<comment type="catalytic activity">
    <reaction evidence="1">
        <text>Endohydrolysis of (1-&gt;3)- or (1-&gt;4)-linkages in beta-D-glucans when the glucose residue whose reducing group is involved in the linkage to be hydrolyzed is itself substituted at C-3.</text>
        <dbReference type="EC" id="3.2.1.6"/>
    </reaction>
</comment>
<dbReference type="Proteomes" id="UP000224854">
    <property type="component" value="Unassembled WGS sequence"/>
</dbReference>
<dbReference type="EMBL" id="NJEU01000092">
    <property type="protein sequence ID" value="PHH81871.1"/>
    <property type="molecule type" value="Genomic_DNA"/>
</dbReference>
<evidence type="ECO:0000256" key="6">
    <source>
        <dbReference type="SAM" id="MobiDB-lite"/>
    </source>
</evidence>
<dbReference type="PANTHER" id="PTHR10963">
    <property type="entry name" value="GLYCOSYL HYDROLASE-RELATED"/>
    <property type="match status" value="1"/>
</dbReference>
<dbReference type="InterPro" id="IPR013320">
    <property type="entry name" value="ConA-like_dom_sf"/>
</dbReference>
<evidence type="ECO:0000256" key="5">
    <source>
        <dbReference type="ARBA" id="ARBA00023295"/>
    </source>
</evidence>
<evidence type="ECO:0000259" key="7">
    <source>
        <dbReference type="PROSITE" id="PS51762"/>
    </source>
</evidence>
<dbReference type="InterPro" id="IPR050546">
    <property type="entry name" value="Glycosyl_Hydrlase_16"/>
</dbReference>
<dbReference type="EC" id="3.2.1.6" evidence="3"/>
<dbReference type="FunFam" id="2.60.120.200:FF:000114">
    <property type="entry name" value="Probable endo-1,3(4)-beta-glucanase NFIA_089530"/>
    <property type="match status" value="1"/>
</dbReference>
<dbReference type="PANTHER" id="PTHR10963:SF24">
    <property type="entry name" value="GLYCOSIDASE C21B10.07-RELATED"/>
    <property type="match status" value="1"/>
</dbReference>
<keyword evidence="9" id="KW-1185">Reference proteome</keyword>
<dbReference type="GO" id="GO:0052861">
    <property type="term" value="F:endo-1,3(4)-beta-glucanase activity"/>
    <property type="evidence" value="ECO:0007669"/>
    <property type="project" value="UniProtKB-EC"/>
</dbReference>
<keyword evidence="5" id="KW-0326">Glycosidase</keyword>
<dbReference type="SUPFAM" id="SSF49899">
    <property type="entry name" value="Concanavalin A-like lectins/glucanases"/>
    <property type="match status" value="1"/>
</dbReference>
<dbReference type="CDD" id="cd02181">
    <property type="entry name" value="GH16_fungal_Lam16A_glucanase"/>
    <property type="match status" value="1"/>
</dbReference>
<evidence type="ECO:0000256" key="2">
    <source>
        <dbReference type="ARBA" id="ARBA00006865"/>
    </source>
</evidence>
<evidence type="ECO:0000256" key="1">
    <source>
        <dbReference type="ARBA" id="ARBA00000124"/>
    </source>
</evidence>
<feature type="region of interest" description="Disordered" evidence="6">
    <location>
        <begin position="361"/>
        <end position="382"/>
    </location>
</feature>
<organism evidence="8 9">
    <name type="scientific">Ophiocordyceps australis</name>
    <dbReference type="NCBI Taxonomy" id="1399860"/>
    <lineage>
        <taxon>Eukaryota</taxon>
        <taxon>Fungi</taxon>
        <taxon>Dikarya</taxon>
        <taxon>Ascomycota</taxon>
        <taxon>Pezizomycotina</taxon>
        <taxon>Sordariomycetes</taxon>
        <taxon>Hypocreomycetidae</taxon>
        <taxon>Hypocreales</taxon>
        <taxon>Ophiocordycipitaceae</taxon>
        <taxon>Ophiocordyceps</taxon>
    </lineage>
</organism>
<protein>
    <recommendedName>
        <fullName evidence="3">endo-1,3(4)-beta-glucanase</fullName>
        <ecNumber evidence="3">3.2.1.6</ecNumber>
    </recommendedName>
</protein>
<sequence>MHWTPRVVAALGAASLAMSEAVGITAPNMTLALNQTGLLNLTLVMNFTMPLNRTWYKLDTTYDSLNFFDDFEFFTSKDPTNGYVDYVDRSTAQEAALIGHGQRNDSIIMSVDDKTVRPAKGRMSVRVTSKKTFNRGLFIADIAHMPASACGVWPAFWMFGPSWPTSGEIDIIEGVSRQQQTKISLHTAQGCSITNHGSMATTMLEEANCEAGPASGGCGQQTADSRNYGDGFNAVKGGVYATEWTSDHIAVWFFPRSEIPGDVIDGRPDPKSWGMPTARFAGGYGCDIDSHFSNHSIVFDTTFCGDWAGLPQVWASDKYCAAQAPTCNSYVANNPAAFRESFWEVNSIKVYELQKPMQRNQTRLPTSPYGVRGPWRAQKEEA</sequence>
<proteinExistence type="inferred from homology"/>
<evidence type="ECO:0000256" key="3">
    <source>
        <dbReference type="ARBA" id="ARBA00012599"/>
    </source>
</evidence>
<dbReference type="OrthoDB" id="192832at2759"/>
<dbReference type="PROSITE" id="PS51762">
    <property type="entry name" value="GH16_2"/>
    <property type="match status" value="1"/>
</dbReference>
<reference evidence="8 9" key="1">
    <citation type="submission" date="2017-06" db="EMBL/GenBank/DDBJ databases">
        <title>Ant-infecting Ophiocordyceps genomes reveal a high diversity of potential behavioral manipulation genes and a possible major role for enterotoxins.</title>
        <authorList>
            <person name="De Bekker C."/>
            <person name="Evans H.C."/>
            <person name="Brachmann A."/>
            <person name="Hughes D.P."/>
        </authorList>
    </citation>
    <scope>NUCLEOTIDE SEQUENCE [LARGE SCALE GENOMIC DNA]</scope>
    <source>
        <strain evidence="8 9">1348a</strain>
    </source>
</reference>
<dbReference type="GO" id="GO:0009251">
    <property type="term" value="P:glucan catabolic process"/>
    <property type="evidence" value="ECO:0007669"/>
    <property type="project" value="TreeGrafter"/>
</dbReference>
<dbReference type="AlphaFoldDB" id="A0A2C5ZRC6"/>
<gene>
    <name evidence="8" type="ORF">CDD82_7687</name>
</gene>
<keyword evidence="4" id="KW-0378">Hydrolase</keyword>
<accession>A0A2C5ZRC6</accession>
<name>A0A2C5ZRC6_9HYPO</name>
<dbReference type="Gene3D" id="2.60.120.200">
    <property type="match status" value="1"/>
</dbReference>
<evidence type="ECO:0000313" key="9">
    <source>
        <dbReference type="Proteomes" id="UP000224854"/>
    </source>
</evidence>
<dbReference type="InterPro" id="IPR000757">
    <property type="entry name" value="Beta-glucanase-like"/>
</dbReference>
<feature type="domain" description="GH16" evidence="7">
    <location>
        <begin position="53"/>
        <end position="316"/>
    </location>
</feature>